<reference evidence="3" key="1">
    <citation type="submission" date="2021-01" db="UniProtKB">
        <authorList>
            <consortium name="EnsemblPlants"/>
        </authorList>
    </citation>
    <scope>IDENTIFICATION</scope>
</reference>
<dbReference type="InterPro" id="IPR000095">
    <property type="entry name" value="CRIB_dom"/>
</dbReference>
<evidence type="ECO:0000259" key="2">
    <source>
        <dbReference type="PROSITE" id="PS50108"/>
    </source>
</evidence>
<dbReference type="EnsemblPlants" id="Kaladp0069s0084.1.v1.1">
    <property type="protein sequence ID" value="Kaladp0069s0084.1.v1.1"/>
    <property type="gene ID" value="Kaladp0069s0084.v1.1"/>
</dbReference>
<feature type="compositionally biased region" description="Low complexity" evidence="1">
    <location>
        <begin position="178"/>
        <end position="189"/>
    </location>
</feature>
<proteinExistence type="predicted"/>
<organism evidence="3 4">
    <name type="scientific">Kalanchoe fedtschenkoi</name>
    <name type="common">Lavender scallops</name>
    <name type="synonym">South American air plant</name>
    <dbReference type="NCBI Taxonomy" id="63787"/>
    <lineage>
        <taxon>Eukaryota</taxon>
        <taxon>Viridiplantae</taxon>
        <taxon>Streptophyta</taxon>
        <taxon>Embryophyta</taxon>
        <taxon>Tracheophyta</taxon>
        <taxon>Spermatophyta</taxon>
        <taxon>Magnoliopsida</taxon>
        <taxon>eudicotyledons</taxon>
        <taxon>Gunneridae</taxon>
        <taxon>Pentapetalae</taxon>
        <taxon>Saxifragales</taxon>
        <taxon>Crassulaceae</taxon>
        <taxon>Kalanchoe</taxon>
    </lineage>
</organism>
<protein>
    <recommendedName>
        <fullName evidence="2">CRIB domain-containing protein</fullName>
    </recommendedName>
</protein>
<keyword evidence="4" id="KW-1185">Reference proteome</keyword>
<evidence type="ECO:0000256" key="1">
    <source>
        <dbReference type="SAM" id="MobiDB-lite"/>
    </source>
</evidence>
<dbReference type="PANTHER" id="PTHR46325">
    <property type="entry name" value="CRIB DOMAIN-CONTAINING PROTEIN RIC8"/>
    <property type="match status" value="1"/>
</dbReference>
<name>A0A7N0UIF3_KALFE</name>
<dbReference type="Gramene" id="Kaladp0069s0084.1.v1.1">
    <property type="protein sequence ID" value="Kaladp0069s0084.1.v1.1"/>
    <property type="gene ID" value="Kaladp0069s0084.v1.1"/>
</dbReference>
<evidence type="ECO:0000313" key="3">
    <source>
        <dbReference type="EnsemblPlants" id="Kaladp0069s0084.1.v1.1"/>
    </source>
</evidence>
<sequence>MTTKMKGLLKGLRYISQIFDEDKEPEMQIGFPTDVKHVAHIGCDGPSVNSPSWMDSFKPDQDSMSGPLAADDSSLKGSLHASSPARDLPDMPRSSRRSSGEIFSTDSSKKEKSEKTSSRHSRKSHSGGGSKELSDNSSSGRSSSRSQPLSESAPGSESPSHGLPDIPKKSRRKKSKDSSQGGSSKSSSRTAKAIAEASTYTSPFSDPGSGSVSTDLYSCPSPDLQRSDEANDRNRLNGFA</sequence>
<feature type="compositionally biased region" description="Basic and acidic residues" evidence="1">
    <location>
        <begin position="225"/>
        <end position="240"/>
    </location>
</feature>
<feature type="region of interest" description="Disordered" evidence="1">
    <location>
        <begin position="42"/>
        <end position="240"/>
    </location>
</feature>
<evidence type="ECO:0000313" key="4">
    <source>
        <dbReference type="Proteomes" id="UP000594263"/>
    </source>
</evidence>
<dbReference type="AlphaFoldDB" id="A0A7N0UIF3"/>
<feature type="compositionally biased region" description="Low complexity" evidence="1">
    <location>
        <begin position="135"/>
        <end position="152"/>
    </location>
</feature>
<dbReference type="OMA" id="VARHEMS"/>
<dbReference type="Proteomes" id="UP000594263">
    <property type="component" value="Unplaced"/>
</dbReference>
<feature type="domain" description="CRIB" evidence="2">
    <location>
        <begin position="29"/>
        <end position="42"/>
    </location>
</feature>
<accession>A0A7N0UIF3</accession>
<dbReference type="PANTHER" id="PTHR46325:SF39">
    <property type="entry name" value="CRIB DOMAIN-CONTAINING PROTEIN RIC8"/>
    <property type="match status" value="1"/>
</dbReference>
<feature type="compositionally biased region" description="Polar residues" evidence="1">
    <location>
        <begin position="198"/>
        <end position="216"/>
    </location>
</feature>
<dbReference type="PROSITE" id="PS50108">
    <property type="entry name" value="CRIB"/>
    <property type="match status" value="1"/>
</dbReference>
<feature type="compositionally biased region" description="Basic and acidic residues" evidence="1">
    <location>
        <begin position="107"/>
        <end position="117"/>
    </location>
</feature>